<keyword evidence="2" id="KW-1185">Reference proteome</keyword>
<comment type="caution">
    <text evidence="1">The sequence shown here is derived from an EMBL/GenBank/DDBJ whole genome shotgun (WGS) entry which is preliminary data.</text>
</comment>
<dbReference type="PANTHER" id="PTHR33361">
    <property type="entry name" value="GLR0591 PROTEIN"/>
    <property type="match status" value="1"/>
</dbReference>
<dbReference type="Proteomes" id="UP000318571">
    <property type="component" value="Chromosome 10"/>
</dbReference>
<proteinExistence type="predicted"/>
<dbReference type="Pfam" id="PF05960">
    <property type="entry name" value="DUF885"/>
    <property type="match status" value="1"/>
</dbReference>
<sequence>MIEALEAGMKAGMTYSIEALSRVPKQFERLQVQDVTQSAFYAPFMAMSKTVNIGQEDVLRIQTEAQNIIKQTVLPEFLKHVQNDPKQRFQSKAELVEYIQDMIKNKIGPKMKDVIEDRFLTPEFYHVDVEPLPPGNGAMAYYSRASQDGRQKAAFWLNLEKVENFKKFELMSLALHEAIPGHHFHLTLFNQMYGFPDFVKNPVYDDISLSPSRVPFYTAHIEGWGLYSEYLGFEMGLFENPYDLLGYYSWNLLRSVRLVVDTGLHHYNWTREQALTYLTENTALSRRNSEGDIDRYITWPGQSISYKLGQIKILEFREQEQLHWGDKFDLKKFHTRVLARIGPLDELSSSTLEYDES</sequence>
<dbReference type="InterPro" id="IPR010281">
    <property type="entry name" value="DUF885"/>
</dbReference>
<gene>
    <name evidence="1" type="ORF">TCAL_14318</name>
</gene>
<dbReference type="EMBL" id="VCGU01000458">
    <property type="protein sequence ID" value="TRY63269.1"/>
    <property type="molecule type" value="Genomic_DNA"/>
</dbReference>
<evidence type="ECO:0000313" key="2">
    <source>
        <dbReference type="Proteomes" id="UP000318571"/>
    </source>
</evidence>
<protein>
    <recommendedName>
        <fullName evidence="3">DUF885 domain-containing protein</fullName>
    </recommendedName>
</protein>
<name>A0A553ND37_TIGCA</name>
<dbReference type="PANTHER" id="PTHR33361:SF2">
    <property type="entry name" value="DUF885 DOMAIN-CONTAINING PROTEIN"/>
    <property type="match status" value="1"/>
</dbReference>
<accession>A0A553ND37</accession>
<evidence type="ECO:0000313" key="1">
    <source>
        <dbReference type="EMBL" id="TRY63269.1"/>
    </source>
</evidence>
<reference evidence="1 2" key="1">
    <citation type="journal article" date="2018" name="Nat. Ecol. Evol.">
        <title>Genomic signatures of mitonuclear coevolution across populations of Tigriopus californicus.</title>
        <authorList>
            <person name="Barreto F.S."/>
            <person name="Watson E.T."/>
            <person name="Lima T.G."/>
            <person name="Willett C.S."/>
            <person name="Edmands S."/>
            <person name="Li W."/>
            <person name="Burton R.S."/>
        </authorList>
    </citation>
    <scope>NUCLEOTIDE SEQUENCE [LARGE SCALE GENOMIC DNA]</scope>
    <source>
        <strain evidence="1 2">San Diego</strain>
    </source>
</reference>
<organism evidence="1 2">
    <name type="scientific">Tigriopus californicus</name>
    <name type="common">Marine copepod</name>
    <dbReference type="NCBI Taxonomy" id="6832"/>
    <lineage>
        <taxon>Eukaryota</taxon>
        <taxon>Metazoa</taxon>
        <taxon>Ecdysozoa</taxon>
        <taxon>Arthropoda</taxon>
        <taxon>Crustacea</taxon>
        <taxon>Multicrustacea</taxon>
        <taxon>Hexanauplia</taxon>
        <taxon>Copepoda</taxon>
        <taxon>Harpacticoida</taxon>
        <taxon>Harpacticidae</taxon>
        <taxon>Tigriopus</taxon>
    </lineage>
</organism>
<dbReference type="AlphaFoldDB" id="A0A553ND37"/>
<evidence type="ECO:0008006" key="3">
    <source>
        <dbReference type="Google" id="ProtNLM"/>
    </source>
</evidence>